<accession>A0AAE3D061</accession>
<keyword evidence="3" id="KW-1185">Reference proteome</keyword>
<feature type="signal peptide" evidence="1">
    <location>
        <begin position="1"/>
        <end position="21"/>
    </location>
</feature>
<comment type="caution">
    <text evidence="2">The sequence shown here is derived from an EMBL/GenBank/DDBJ whole genome shotgun (WGS) entry which is preliminary data.</text>
</comment>
<keyword evidence="1" id="KW-0732">Signal</keyword>
<proteinExistence type="predicted"/>
<dbReference type="RefSeq" id="WP_220227330.1">
    <property type="nucleotide sequence ID" value="NZ_JAICBX010000001.1"/>
</dbReference>
<feature type="chain" id="PRO_5042048216" evidence="1">
    <location>
        <begin position="22"/>
        <end position="147"/>
    </location>
</feature>
<dbReference type="Proteomes" id="UP001196509">
    <property type="component" value="Unassembled WGS sequence"/>
</dbReference>
<evidence type="ECO:0000256" key="1">
    <source>
        <dbReference type="SAM" id="SignalP"/>
    </source>
</evidence>
<dbReference type="AlphaFoldDB" id="A0AAE3D061"/>
<organism evidence="2 3">
    <name type="scientific">Flavimaribacter sediminis</name>
    <dbReference type="NCBI Taxonomy" id="2865987"/>
    <lineage>
        <taxon>Bacteria</taxon>
        <taxon>Pseudomonadati</taxon>
        <taxon>Pseudomonadota</taxon>
        <taxon>Alphaproteobacteria</taxon>
        <taxon>Hyphomicrobiales</taxon>
        <taxon>Rhizobiaceae</taxon>
        <taxon>Flavimaribacter</taxon>
    </lineage>
</organism>
<evidence type="ECO:0000313" key="3">
    <source>
        <dbReference type="Proteomes" id="UP001196509"/>
    </source>
</evidence>
<evidence type="ECO:0000313" key="2">
    <source>
        <dbReference type="EMBL" id="MBW8636667.1"/>
    </source>
</evidence>
<dbReference type="EMBL" id="JAICBX010000001">
    <property type="protein sequence ID" value="MBW8636667.1"/>
    <property type="molecule type" value="Genomic_DNA"/>
</dbReference>
<protein>
    <submittedName>
        <fullName evidence="2">Uncharacterized protein</fullName>
    </submittedName>
</protein>
<name>A0AAE3D061_9HYPH</name>
<reference evidence="2" key="1">
    <citation type="submission" date="2021-08" db="EMBL/GenBank/DDBJ databases">
        <title>Hoeflea bacterium WL0058 sp. nov., isolated from the sediment.</title>
        <authorList>
            <person name="Wang L."/>
            <person name="Zhang D."/>
        </authorList>
    </citation>
    <scope>NUCLEOTIDE SEQUENCE</scope>
    <source>
        <strain evidence="2">WL0058</strain>
    </source>
</reference>
<sequence length="147" mass="15513">MRVSFLLVLAALLFGSGSAWADCGDPAGPCDGVDERLDMAEIGSPAEARAFLTDLKQAAKADDKAKLVAMVRYPFSLYETGKLVKTYDDAAALQADFSKVFTPAVLAAIEKATYGSLFIRDQGAMIGDGEVWFTGGPDGVKISAINP</sequence>
<gene>
    <name evidence="2" type="ORF">K1W69_05640</name>
</gene>